<dbReference type="AlphaFoldDB" id="A0A4Q9M8L5"/>
<dbReference type="EMBL" id="ML143551">
    <property type="protein sequence ID" value="TBU22232.1"/>
    <property type="molecule type" value="Genomic_DNA"/>
</dbReference>
<protein>
    <submittedName>
        <fullName evidence="1">Uncharacterized protein</fullName>
    </submittedName>
</protein>
<proteinExistence type="predicted"/>
<evidence type="ECO:0000313" key="1">
    <source>
        <dbReference type="EMBL" id="TBU22232.1"/>
    </source>
</evidence>
<dbReference type="Proteomes" id="UP000292957">
    <property type="component" value="Unassembled WGS sequence"/>
</dbReference>
<name>A0A4Q9M8L5_9APHY</name>
<gene>
    <name evidence="1" type="ORF">BD311DRAFT_743121</name>
</gene>
<accession>A0A4Q9M8L5</accession>
<organism evidence="1">
    <name type="scientific">Dichomitus squalens</name>
    <dbReference type="NCBI Taxonomy" id="114155"/>
    <lineage>
        <taxon>Eukaryota</taxon>
        <taxon>Fungi</taxon>
        <taxon>Dikarya</taxon>
        <taxon>Basidiomycota</taxon>
        <taxon>Agaricomycotina</taxon>
        <taxon>Agaricomycetes</taxon>
        <taxon>Polyporales</taxon>
        <taxon>Polyporaceae</taxon>
        <taxon>Dichomitus</taxon>
    </lineage>
</organism>
<reference evidence="1" key="1">
    <citation type="submission" date="2019-01" db="EMBL/GenBank/DDBJ databases">
        <title>Draft genome sequences of three monokaryotic isolates of the white-rot basidiomycete fungus Dichomitus squalens.</title>
        <authorList>
            <consortium name="DOE Joint Genome Institute"/>
            <person name="Lopez S.C."/>
            <person name="Andreopoulos B."/>
            <person name="Pangilinan J."/>
            <person name="Lipzen A."/>
            <person name="Riley R."/>
            <person name="Ahrendt S."/>
            <person name="Ng V."/>
            <person name="Barry K."/>
            <person name="Daum C."/>
            <person name="Grigoriev I.V."/>
            <person name="Hilden K.S."/>
            <person name="Makela M.R."/>
            <person name="de Vries R.P."/>
        </authorList>
    </citation>
    <scope>NUCLEOTIDE SEQUENCE [LARGE SCALE GENOMIC DNA]</scope>
    <source>
        <strain evidence="1">OM18370.1</strain>
    </source>
</reference>
<sequence length="177" mass="19481">MCMRAPDVTSESMRPSSAGASYLNIAFMSSIYPLSNSVPLNRMWHIYIGAVEVAHAALARASHVNQRCNNIEFRLPNIGHVVCPFCGVCVYLLLSDGMAYVASQASPLPLQLNAAGLEHSSHMVPAKYLSFGDSVTSTDNYRKDITQNQLISYRQIMAWTNTVKWGAPAEMLRDAPE</sequence>